<dbReference type="InterPro" id="IPR015590">
    <property type="entry name" value="Aldehyde_DH_dom"/>
</dbReference>
<dbReference type="PANTHER" id="PTHR43353">
    <property type="entry name" value="SUCCINATE-SEMIALDEHYDE DEHYDROGENASE, MITOCHONDRIAL"/>
    <property type="match status" value="1"/>
</dbReference>
<dbReference type="Proteomes" id="UP000587586">
    <property type="component" value="Unassembled WGS sequence"/>
</dbReference>
<dbReference type="InterPro" id="IPR016161">
    <property type="entry name" value="Ald_DH/histidinol_DH"/>
</dbReference>
<dbReference type="InterPro" id="IPR016162">
    <property type="entry name" value="Ald_DH_N"/>
</dbReference>
<dbReference type="InterPro" id="IPR044151">
    <property type="entry name" value="ALDH_KGSADH"/>
</dbReference>
<dbReference type="SUPFAM" id="SSF53720">
    <property type="entry name" value="ALDH-like"/>
    <property type="match status" value="1"/>
</dbReference>
<dbReference type="Gene3D" id="3.40.605.10">
    <property type="entry name" value="Aldehyde Dehydrogenase, Chain A, domain 1"/>
    <property type="match status" value="1"/>
</dbReference>
<gene>
    <name evidence="3" type="primary">aldH</name>
    <name evidence="3" type="ORF">GMLC_07070</name>
</gene>
<dbReference type="GO" id="GO:0016620">
    <property type="term" value="F:oxidoreductase activity, acting on the aldehyde or oxo group of donors, NAD or NADP as acceptor"/>
    <property type="evidence" value="ECO:0007669"/>
    <property type="project" value="InterPro"/>
</dbReference>
<dbReference type="PANTHER" id="PTHR43353:SF3">
    <property type="entry name" value="ALDEHYDE DEHYDROGENASE-RELATED"/>
    <property type="match status" value="1"/>
</dbReference>
<keyword evidence="4" id="KW-1185">Reference proteome</keyword>
<dbReference type="AlphaFoldDB" id="A0A6V8N3K5"/>
<evidence type="ECO:0000313" key="3">
    <source>
        <dbReference type="EMBL" id="GFO67128.1"/>
    </source>
</evidence>
<comment type="caution">
    <text evidence="3">The sequence shown here is derived from an EMBL/GenBank/DDBJ whole genome shotgun (WGS) entry which is preliminary data.</text>
</comment>
<evidence type="ECO:0000256" key="1">
    <source>
        <dbReference type="ARBA" id="ARBA00023002"/>
    </source>
</evidence>
<dbReference type="Pfam" id="PF00171">
    <property type="entry name" value="Aldedh"/>
    <property type="match status" value="1"/>
</dbReference>
<dbReference type="CDD" id="cd07129">
    <property type="entry name" value="ALDH_KGSADH"/>
    <property type="match status" value="1"/>
</dbReference>
<dbReference type="InterPro" id="IPR016163">
    <property type="entry name" value="Ald_DH_C"/>
</dbReference>
<dbReference type="RefSeq" id="WP_183359649.1">
    <property type="nucleotide sequence ID" value="NZ_BLXZ01000001.1"/>
</dbReference>
<evidence type="ECO:0000259" key="2">
    <source>
        <dbReference type="Pfam" id="PF00171"/>
    </source>
</evidence>
<dbReference type="InterPro" id="IPR050740">
    <property type="entry name" value="Aldehyde_DH_Superfamily"/>
</dbReference>
<protein>
    <submittedName>
        <fullName evidence="3">2,5-dioxovalerate dehydrogenase</fullName>
    </submittedName>
</protein>
<evidence type="ECO:0000313" key="4">
    <source>
        <dbReference type="Proteomes" id="UP000587586"/>
    </source>
</evidence>
<reference evidence="4" key="1">
    <citation type="submission" date="2020-06" db="EMBL/GenBank/DDBJ databases">
        <title>Draft genomic sequecing of Geomonas sp. Red745.</title>
        <authorList>
            <person name="Itoh H."/>
            <person name="Xu Z.X."/>
            <person name="Ushijima N."/>
            <person name="Masuda Y."/>
            <person name="Shiratori Y."/>
            <person name="Senoo K."/>
        </authorList>
    </citation>
    <scope>NUCLEOTIDE SEQUENCE [LARGE SCALE GENOMIC DNA]</scope>
    <source>
        <strain evidence="4">Red745</strain>
    </source>
</reference>
<organism evidence="3 4">
    <name type="scientific">Geomonas limicola</name>
    <dbReference type="NCBI Taxonomy" id="2740186"/>
    <lineage>
        <taxon>Bacteria</taxon>
        <taxon>Pseudomonadati</taxon>
        <taxon>Thermodesulfobacteriota</taxon>
        <taxon>Desulfuromonadia</taxon>
        <taxon>Geobacterales</taxon>
        <taxon>Geobacteraceae</taxon>
        <taxon>Geomonas</taxon>
    </lineage>
</organism>
<dbReference type="Gene3D" id="3.40.309.10">
    <property type="entry name" value="Aldehyde Dehydrogenase, Chain A, domain 2"/>
    <property type="match status" value="1"/>
</dbReference>
<sequence length="527" mass="55773">MEIVGKQFIDGKRVAESGITFSSYDAATGEALPYTFFQASESEVRAATSAAFRAFGRYRNIPLEERALFLETIAAEIDALDDEFVRLVMRETGLPEARIRGERLRTTNQLRLFATVVRRGDFLGARIDTALPKREPLPRPDIRQYQVGVGPVAVFGASNFPLAFSVAGGDTASALAAGCPVVVKAHSGHSATAEMVGQAITRAVERSTLPAGVFGMVFGAGVGRALVLAPEIKAVGFTGSLPGGRALCDLAASRPDPIPVFAEMSSINPVILMPQALKARGAAIAAGLAGSVTLGAGQFCTNPGLVIGFQGEAFEEFAREFARAMESKPPAVMLNSGTLQSYLEGLARMESTPGVERCAAGPGETKRAHTCAFRADARLLSATGHPLEEEVFGPSTVLVALENLHELVQIVPTLNGQLTASLFAEEQELAGCGELLAALEHRVGRLILNDYPTGVEVCDAMVHGGPYPATSDSRGTSVGTLAIDRYLRPVCYQGYPDQLLPLPLQDANPLGLRRLVNGQWSEGPVPA</sequence>
<name>A0A6V8N3K5_9BACT</name>
<accession>A0A6V8N3K5</accession>
<dbReference type="EMBL" id="BLXZ01000001">
    <property type="protein sequence ID" value="GFO67128.1"/>
    <property type="molecule type" value="Genomic_DNA"/>
</dbReference>
<keyword evidence="1" id="KW-0560">Oxidoreductase</keyword>
<proteinExistence type="predicted"/>
<feature type="domain" description="Aldehyde dehydrogenase" evidence="2">
    <location>
        <begin position="20"/>
        <end position="327"/>
    </location>
</feature>